<reference evidence="1" key="1">
    <citation type="thesis" date="2020" institute="ProQuest LLC" country="789 East Eisenhower Parkway, Ann Arbor, MI, USA">
        <title>Comparative Genomics and Chromosome Evolution.</title>
        <authorList>
            <person name="Mudd A.B."/>
        </authorList>
    </citation>
    <scope>NUCLEOTIDE SEQUENCE</scope>
    <source>
        <strain evidence="1">237g6f4</strain>
        <tissue evidence="1">Blood</tissue>
    </source>
</reference>
<organism evidence="1 2">
    <name type="scientific">Engystomops pustulosus</name>
    <name type="common">Tungara frog</name>
    <name type="synonym">Physalaemus pustulosus</name>
    <dbReference type="NCBI Taxonomy" id="76066"/>
    <lineage>
        <taxon>Eukaryota</taxon>
        <taxon>Metazoa</taxon>
        <taxon>Chordata</taxon>
        <taxon>Craniata</taxon>
        <taxon>Vertebrata</taxon>
        <taxon>Euteleostomi</taxon>
        <taxon>Amphibia</taxon>
        <taxon>Batrachia</taxon>
        <taxon>Anura</taxon>
        <taxon>Neobatrachia</taxon>
        <taxon>Hyloidea</taxon>
        <taxon>Leptodactylidae</taxon>
        <taxon>Leiuperinae</taxon>
        <taxon>Engystomops</taxon>
    </lineage>
</organism>
<dbReference type="Proteomes" id="UP000824782">
    <property type="component" value="Unassembled WGS sequence"/>
</dbReference>
<dbReference type="EMBL" id="WNYA01000217">
    <property type="protein sequence ID" value="KAG8549227.1"/>
    <property type="molecule type" value="Genomic_DNA"/>
</dbReference>
<sequence length="96" mass="10244">MKGDNSVWGGCSEGGLFSLTSLSVTTPPCLALWGPSPPLTTVMSPPRNAHLGWSVETSGDVVSLTLAWSVKHPLFPLYVNVRVPPPHLQSSVLCYL</sequence>
<evidence type="ECO:0000313" key="2">
    <source>
        <dbReference type="Proteomes" id="UP000824782"/>
    </source>
</evidence>
<accession>A0AAV6ZP56</accession>
<gene>
    <name evidence="1" type="ORF">GDO81_022068</name>
</gene>
<dbReference type="AlphaFoldDB" id="A0AAV6ZP56"/>
<evidence type="ECO:0000313" key="1">
    <source>
        <dbReference type="EMBL" id="KAG8549227.1"/>
    </source>
</evidence>
<comment type="caution">
    <text evidence="1">The sequence shown here is derived from an EMBL/GenBank/DDBJ whole genome shotgun (WGS) entry which is preliminary data.</text>
</comment>
<keyword evidence="2" id="KW-1185">Reference proteome</keyword>
<protein>
    <submittedName>
        <fullName evidence="1">Uncharacterized protein</fullName>
    </submittedName>
</protein>
<proteinExistence type="predicted"/>
<name>A0AAV6ZP56_ENGPU</name>